<keyword evidence="3 8" id="KW-0812">Transmembrane</keyword>
<evidence type="ECO:0008006" key="11">
    <source>
        <dbReference type="Google" id="ProtNLM"/>
    </source>
</evidence>
<comment type="similarity">
    <text evidence="2">Belongs to the prominin family.</text>
</comment>
<feature type="transmembrane region" description="Helical" evidence="8">
    <location>
        <begin position="269"/>
        <end position="291"/>
    </location>
</feature>
<name>A0A9N9RN76_9DIPT</name>
<evidence type="ECO:0000313" key="10">
    <source>
        <dbReference type="Proteomes" id="UP001153620"/>
    </source>
</evidence>
<reference evidence="9" key="2">
    <citation type="submission" date="2022-10" db="EMBL/GenBank/DDBJ databases">
        <authorList>
            <consortium name="ENA_rothamsted_submissions"/>
            <consortium name="culmorum"/>
            <person name="King R."/>
        </authorList>
    </citation>
    <scope>NUCLEOTIDE SEQUENCE</scope>
</reference>
<keyword evidence="6" id="KW-0325">Glycoprotein</keyword>
<feature type="region of interest" description="Disordered" evidence="7">
    <location>
        <begin position="976"/>
        <end position="1066"/>
    </location>
</feature>
<feature type="transmembrane region" description="Helical" evidence="8">
    <location>
        <begin position="923"/>
        <end position="941"/>
    </location>
</feature>
<dbReference type="Proteomes" id="UP001153620">
    <property type="component" value="Chromosome 1"/>
</dbReference>
<keyword evidence="10" id="KW-1185">Reference proteome</keyword>
<dbReference type="AlphaFoldDB" id="A0A9N9RN76"/>
<feature type="transmembrane region" description="Helical" evidence="8">
    <location>
        <begin position="550"/>
        <end position="575"/>
    </location>
</feature>
<evidence type="ECO:0000256" key="8">
    <source>
        <dbReference type="SAM" id="Phobius"/>
    </source>
</evidence>
<feature type="transmembrane region" description="Helical" evidence="8">
    <location>
        <begin position="219"/>
        <end position="248"/>
    </location>
</feature>
<evidence type="ECO:0000256" key="1">
    <source>
        <dbReference type="ARBA" id="ARBA00004141"/>
    </source>
</evidence>
<feature type="region of interest" description="Disordered" evidence="7">
    <location>
        <begin position="1"/>
        <end position="25"/>
    </location>
</feature>
<dbReference type="OrthoDB" id="6229420at2759"/>
<dbReference type="GO" id="GO:0016020">
    <property type="term" value="C:membrane"/>
    <property type="evidence" value="ECO:0007669"/>
    <property type="project" value="UniProtKB-SubCell"/>
</dbReference>
<reference evidence="9" key="1">
    <citation type="submission" date="2022-01" db="EMBL/GenBank/DDBJ databases">
        <authorList>
            <person name="King R."/>
        </authorList>
    </citation>
    <scope>NUCLEOTIDE SEQUENCE</scope>
</reference>
<feature type="compositionally biased region" description="Basic and acidic residues" evidence="7">
    <location>
        <begin position="991"/>
        <end position="1001"/>
    </location>
</feature>
<evidence type="ECO:0000256" key="5">
    <source>
        <dbReference type="ARBA" id="ARBA00023136"/>
    </source>
</evidence>
<organism evidence="9 10">
    <name type="scientific">Chironomus riparius</name>
    <dbReference type="NCBI Taxonomy" id="315576"/>
    <lineage>
        <taxon>Eukaryota</taxon>
        <taxon>Metazoa</taxon>
        <taxon>Ecdysozoa</taxon>
        <taxon>Arthropoda</taxon>
        <taxon>Hexapoda</taxon>
        <taxon>Insecta</taxon>
        <taxon>Pterygota</taxon>
        <taxon>Neoptera</taxon>
        <taxon>Endopterygota</taxon>
        <taxon>Diptera</taxon>
        <taxon>Nematocera</taxon>
        <taxon>Chironomoidea</taxon>
        <taxon>Chironomidae</taxon>
        <taxon>Chironominae</taxon>
        <taxon>Chironomus</taxon>
    </lineage>
</organism>
<dbReference type="PANTHER" id="PTHR22730:SF1">
    <property type="entry name" value="PROMININ-LIKE PROTEIN"/>
    <property type="match status" value="1"/>
</dbReference>
<evidence type="ECO:0000256" key="6">
    <source>
        <dbReference type="ARBA" id="ARBA00023180"/>
    </source>
</evidence>
<evidence type="ECO:0000256" key="4">
    <source>
        <dbReference type="ARBA" id="ARBA00022989"/>
    </source>
</evidence>
<comment type="subcellular location">
    <subcellularLocation>
        <location evidence="1">Membrane</location>
        <topology evidence="1">Multi-pass membrane protein</topology>
    </subcellularLocation>
</comment>
<evidence type="ECO:0000313" key="9">
    <source>
        <dbReference type="EMBL" id="CAG9801525.1"/>
    </source>
</evidence>
<evidence type="ECO:0000256" key="2">
    <source>
        <dbReference type="ARBA" id="ARBA00006058"/>
    </source>
</evidence>
<dbReference type="InterPro" id="IPR008795">
    <property type="entry name" value="Prominin"/>
</dbReference>
<feature type="transmembrane region" description="Helical" evidence="8">
    <location>
        <begin position="596"/>
        <end position="624"/>
    </location>
</feature>
<sequence>MGVPSLQQQQQKHHKYPHHQQCQQQREYKHTTNRYECKKLGLIAILAIIVIINVGDVNAFDSLANDQYEFHKEFERLHKQVKPQTYSLQDQIASNQQYNRRTPVYQKPQFNVANVPNRDHHFGVQQQEQRQEQHQQQQRILEIENTKYSLWPHNMTYLSSTGYNALGMVQLYNLTNTIIDLFIDKDEPIPAGFIEIDEMKVSLGPNVQRHQYYEILKKYWIIIIIAIVTIITALLMPLIGLCFCCCRCAGACGGRSQPFDKKHDTCRRFLLGFILLCVVSSMIFGVIVAFVTNITLQHGVENATISARYAVDDTRTYLKSTSYQVNHLLVTNYGELKEHLFHTLDKTSETVVAKLDKASNAVSLDTLHDIVESLPQIQSDLLEMNRVSKDMQQKASQLNDGLRGVKRELLNALQQCRTNECKQVQQDYEIGRLDENNIHYDKELDRYYPRLPDQTEIINNVQSLLDGPLQQTVDTSEKKIKDIRNEIENIIKSNVPEVKMSINKVGQAMQEISNRVTREIDGVSDLVGNNTYKYFITADDYIAQYSIYRYYGGLIVSSVLLIILVFATFGLLCGICGKRPDGYGDDCCTKGAGSRFLMCSVAIIFLTISALLIICLTLFLSGLLMRRGVCDPLRDPENDQIVTSYLDKFVDVNKFVFPKGRKVPLQTNVTDADLKPLRISHIIGECHRNKSIFKVFGVENHINISQIEEFPKKYGIDVKLNELADNVGISSQVKILSDEARREIRQLSRSQLNNFQAYKYVDNLTQNITHFDLISLADRLKVASTRLSTSSEIKTKIDVQELHLRTYQKNLVDPLLNGTNRLLSLAKSLDEKLHFKQTTFEKAIIKLIQEIDEAERFLNEQGTSYVQQISHELLDNFSRNVKAYLNLVINTTTNDVGRCEPISNVYNSTIVTVCNRVVDPYNGFWAGVIFCVLLFFPTIVLSAKLSTLYQKVDPYPGPLVEAEYLYDAYSERDNIPLANVPKNKRRRKNDRRQGRDRRGDYYEEASPAPSSSNPRDARYNDMAPKNWDNAPPRYQNPVAPPSSEYERPPPYYYSGFGPSTAPSENE</sequence>
<evidence type="ECO:0000256" key="7">
    <source>
        <dbReference type="SAM" id="MobiDB-lite"/>
    </source>
</evidence>
<gene>
    <name evidence="9" type="ORF">CHIRRI_LOCUS4451</name>
</gene>
<protein>
    <recommendedName>
        <fullName evidence="11">Prominin-like protein</fullName>
    </recommendedName>
</protein>
<proteinExistence type="inferred from homology"/>
<accession>A0A9N9RN76</accession>
<dbReference type="Pfam" id="PF05478">
    <property type="entry name" value="Prominin"/>
    <property type="match status" value="1"/>
</dbReference>
<dbReference type="EMBL" id="OU895877">
    <property type="protein sequence ID" value="CAG9801525.1"/>
    <property type="molecule type" value="Genomic_DNA"/>
</dbReference>
<dbReference type="PANTHER" id="PTHR22730">
    <property type="entry name" value="PROMININ PROM PROTEIN"/>
    <property type="match status" value="1"/>
</dbReference>
<evidence type="ECO:0000256" key="3">
    <source>
        <dbReference type="ARBA" id="ARBA00022692"/>
    </source>
</evidence>
<keyword evidence="4 8" id="KW-1133">Transmembrane helix</keyword>
<keyword evidence="5 8" id="KW-0472">Membrane</keyword>